<dbReference type="RefSeq" id="WP_022043622.1">
    <property type="nucleotide sequence ID" value="NZ_DAWDON010000014.1"/>
</dbReference>
<dbReference type="InterPro" id="IPR011055">
    <property type="entry name" value="Dup_hybrid_motif"/>
</dbReference>
<dbReference type="EMBL" id="VVXH01000010">
    <property type="protein sequence ID" value="KAA2377506.1"/>
    <property type="molecule type" value="Genomic_DNA"/>
</dbReference>
<comment type="caution">
    <text evidence="2">The sequence shown here is derived from an EMBL/GenBank/DDBJ whole genome shotgun (WGS) entry which is preliminary data.</text>
</comment>
<dbReference type="CDD" id="cd12797">
    <property type="entry name" value="M23_peptidase"/>
    <property type="match status" value="1"/>
</dbReference>
<dbReference type="Proteomes" id="UP001205035">
    <property type="component" value="Unassembled WGS sequence"/>
</dbReference>
<evidence type="ECO:0000313" key="4">
    <source>
        <dbReference type="Proteomes" id="UP000322940"/>
    </source>
</evidence>
<dbReference type="GO" id="GO:0004222">
    <property type="term" value="F:metalloendopeptidase activity"/>
    <property type="evidence" value="ECO:0007669"/>
    <property type="project" value="TreeGrafter"/>
</dbReference>
<reference evidence="3" key="2">
    <citation type="submission" date="2022-06" db="EMBL/GenBank/DDBJ databases">
        <title>Isolation of gut microbiota from human fecal samples.</title>
        <authorList>
            <person name="Pamer E.G."/>
            <person name="Barat B."/>
            <person name="Waligurski E."/>
            <person name="Medina S."/>
            <person name="Paddock L."/>
            <person name="Mostad J."/>
        </authorList>
    </citation>
    <scope>NUCLEOTIDE SEQUENCE</scope>
    <source>
        <strain evidence="3">DFI.6.22</strain>
    </source>
</reference>
<dbReference type="InterPro" id="IPR050570">
    <property type="entry name" value="Cell_wall_metabolism_enzyme"/>
</dbReference>
<dbReference type="EMBL" id="JANGBQ010000009">
    <property type="protein sequence ID" value="MCQ5082817.1"/>
    <property type="molecule type" value="Genomic_DNA"/>
</dbReference>
<dbReference type="SUPFAM" id="SSF51261">
    <property type="entry name" value="Duplicated hybrid motif"/>
    <property type="match status" value="1"/>
</dbReference>
<gene>
    <name evidence="2" type="ORF">F2Y10_10755</name>
    <name evidence="3" type="ORF">NE651_07925</name>
</gene>
<sequence>MNIVYLCIITLFAGLTPSGQAKIDKLLSMASNYQQVEKTIMLLMQPNKVITRIPCISPLQAEDLRHIPVSSAYGQRLHPILNEYKHHSGVDLPGILGERVYATADGTVAEVGENKVIGKFVKLTHAYGFTTVYGHLSQIKVTDNGTVHIGQVIGLVGNTGRSTGPHLHYGVKKNGKEQNPLPYCYLYLHWLKMLNCEGKNSATLDHASSARSLPSVSSQCADLSPRSSYTRHQESPRFRLCELQYIPQAAYS</sequence>
<feature type="domain" description="M23ase beta-sheet core" evidence="1">
    <location>
        <begin position="86"/>
        <end position="180"/>
    </location>
</feature>
<dbReference type="Gene3D" id="2.70.70.10">
    <property type="entry name" value="Glucose Permease (Domain IIA)"/>
    <property type="match status" value="1"/>
</dbReference>
<dbReference type="Proteomes" id="UP000322940">
    <property type="component" value="Unassembled WGS sequence"/>
</dbReference>
<protein>
    <submittedName>
        <fullName evidence="2">M23 family metallopeptidase</fullName>
    </submittedName>
</protein>
<evidence type="ECO:0000313" key="2">
    <source>
        <dbReference type="EMBL" id="KAA2377506.1"/>
    </source>
</evidence>
<organism evidence="2 4">
    <name type="scientific">Alistipes onderdonkii</name>
    <dbReference type="NCBI Taxonomy" id="328813"/>
    <lineage>
        <taxon>Bacteria</taxon>
        <taxon>Pseudomonadati</taxon>
        <taxon>Bacteroidota</taxon>
        <taxon>Bacteroidia</taxon>
        <taxon>Bacteroidales</taxon>
        <taxon>Rikenellaceae</taxon>
        <taxon>Alistipes</taxon>
    </lineage>
</organism>
<dbReference type="PANTHER" id="PTHR21666">
    <property type="entry name" value="PEPTIDASE-RELATED"/>
    <property type="match status" value="1"/>
</dbReference>
<dbReference type="Pfam" id="PF01551">
    <property type="entry name" value="Peptidase_M23"/>
    <property type="match status" value="1"/>
</dbReference>
<dbReference type="InterPro" id="IPR016047">
    <property type="entry name" value="M23ase_b-sheet_dom"/>
</dbReference>
<dbReference type="AlphaFoldDB" id="A0A5B3GVQ4"/>
<proteinExistence type="predicted"/>
<evidence type="ECO:0000313" key="3">
    <source>
        <dbReference type="EMBL" id="MCQ5082817.1"/>
    </source>
</evidence>
<accession>A0A5B3GVQ4</accession>
<dbReference type="PANTHER" id="PTHR21666:SF270">
    <property type="entry name" value="MUREIN HYDROLASE ACTIVATOR ENVC"/>
    <property type="match status" value="1"/>
</dbReference>
<name>A0A5B3GVQ4_9BACT</name>
<reference evidence="2 4" key="1">
    <citation type="journal article" date="2019" name="Nat. Med.">
        <title>A library of human gut bacterial isolates paired with longitudinal multiomics data enables mechanistic microbiome research.</title>
        <authorList>
            <person name="Poyet M."/>
            <person name="Groussin M."/>
            <person name="Gibbons S.M."/>
            <person name="Avila-Pacheco J."/>
            <person name="Jiang X."/>
            <person name="Kearney S.M."/>
            <person name="Perrotta A.R."/>
            <person name="Berdy B."/>
            <person name="Zhao S."/>
            <person name="Lieberman T.D."/>
            <person name="Swanson P.K."/>
            <person name="Smith M."/>
            <person name="Roesemann S."/>
            <person name="Alexander J.E."/>
            <person name="Rich S.A."/>
            <person name="Livny J."/>
            <person name="Vlamakis H."/>
            <person name="Clish C."/>
            <person name="Bullock K."/>
            <person name="Deik A."/>
            <person name="Scott J."/>
            <person name="Pierce K.A."/>
            <person name="Xavier R.J."/>
            <person name="Alm E.J."/>
        </authorList>
    </citation>
    <scope>NUCLEOTIDE SEQUENCE [LARGE SCALE GENOMIC DNA]</scope>
    <source>
        <strain evidence="2 4">BIOML-A266</strain>
    </source>
</reference>
<evidence type="ECO:0000259" key="1">
    <source>
        <dbReference type="Pfam" id="PF01551"/>
    </source>
</evidence>